<gene>
    <name evidence="3" type="ORF">IHE44_0000653</name>
    <name evidence="2" type="ORF">IHE44_011182</name>
</gene>
<proteinExistence type="predicted"/>
<protein>
    <submittedName>
        <fullName evidence="2">Uncharacterized protein</fullName>
    </submittedName>
</protein>
<organism evidence="2">
    <name type="scientific">Lamprotornis superbus</name>
    <dbReference type="NCBI Taxonomy" id="245042"/>
    <lineage>
        <taxon>Eukaryota</taxon>
        <taxon>Metazoa</taxon>
        <taxon>Chordata</taxon>
        <taxon>Craniata</taxon>
        <taxon>Vertebrata</taxon>
        <taxon>Euteleostomi</taxon>
        <taxon>Archelosauria</taxon>
        <taxon>Archosauria</taxon>
        <taxon>Dinosauria</taxon>
        <taxon>Saurischia</taxon>
        <taxon>Theropoda</taxon>
        <taxon>Coelurosauria</taxon>
        <taxon>Aves</taxon>
        <taxon>Neognathae</taxon>
        <taxon>Neoaves</taxon>
        <taxon>Telluraves</taxon>
        <taxon>Australaves</taxon>
        <taxon>Passeriformes</taxon>
        <taxon>Sturnidae</taxon>
        <taxon>Lamprotornis</taxon>
    </lineage>
</organism>
<evidence type="ECO:0000256" key="1">
    <source>
        <dbReference type="SAM" id="MobiDB-lite"/>
    </source>
</evidence>
<accession>A0A835U0F9</accession>
<sequence>MQIVKNKMSEDFVIEELEVCLELMEAVQIEDKKVQQIFHERDNYVRMVRRPRRARSLLPPVGSWERLSVLPRQVEKCLETPEVGIAVEGFTLAKQPVKRLCNLVAQQAHFRAAEIRLEKPARRDLCAPSLSLNVVMGQPYPAVVSYPGELLSHTHCAEDICSALCNLPAFTNVIASVSLYVLSAYLQLKDAQKQLNHTCHWYNFSLSQTHRTTRAIGTTSACPRPTVSLALGHCSHRLQVCTNNGSDRQCSHPAAGSAAVAGLPQVAQKEPVNLRGFDEIVPGDFSLAPPSQRPCPQQKLETHDFPAMRLNCAILGELSFPALRFDLIQNHQANMEEKIQPGAHFPDDFHELGAVKVSDLLPAVIKAKEHDNPSNQVRKAYQDLTSTPCCHLPSPMMLSPASPLPLLVGAPSSCQWQAVADEEYPGMVTSLRGPCPPDIRNGLQNSSVNSVALANSGNISKTVNKVDIKMLDVGQAQAVVGALALQAQAEESTAVGWDGRGQLKGDMSCNCPAQAYGAIAADIKSLRQGPANKHEKGSLQSNKYSLIPSIYNPSARKEVVCLTEWWRRALCPMEELERFLLLMDLLWHLMCVPAAISSGGRGRHCHHRDSKEDSVSKGEEKLGSRKNSQSKLKPEDFRVQLLNPVMAESHPALPDIAQTTQRKWHECTNPKLEKSEKGQAGMEKEKFQQKALKQTKQKKSKSAEFLMVKEERAATEGIENPAFNISSTDLSAYQPSEEKVIRHDKPDSTLAAHQQNLGLQAHAEPRGNEYSRNYFDPLVGEEINPRQCGMEVSEEDPMKFDEQILYSKLVKLLDEENKMLDFQARVASEDFPDAVMPVSSSKACDLHRELEDEEIPSYIEQFERDVQDDIILLGSFSLEQRLSLGHLSLPHLTEAYSSVSKFGLEPREDLCSNVHCTEGQNLIIAFCMMEFSPTDTVLAVTSAFSNTKSKKRNPVKSVLSSSLVIYTSIPSLKTYRNDGVLSKHGRLLKMEQTKKNNYGVTERISTALQARNIFPVCPPSFCSLNYRSRIQKLTMFNFHCVLKVGYSSAALIDYMDFELQIKELLYMLESFASAVLHRDLEQDVGLQEKVSSLQRKIIRHGNSSLPLLCLRQSYSKLYLKFFFPISSLSSHKNGGKPQKIFQCFRLVFSCSSPSVVSRFAVSIQKAEKGSKMLTFITWLLNSFSLLIRKHLKEHLVFLKKIQQDRNEKNEFSLGLERQNLCFAEVGSGMEGKHQLCMWNCCGQWEAAGDPTSCVSMLPLLHPDLGKKMCRKVDLYSTPCMEYGFHPSQCFAVLNCNGESSSAEICNTTARTDQKGGLMKKPRKKCEGAGSQLQQSLISGWGIGQSGAVVEPFCLQTNLCFSQHLLDQRLTDFSHSFSGEALSVSTDLKLNHISCLLVGSSRCQQWVVVTVQTMLDPEEIVLNHIPIATSEAEMENTAVYTEKPDSYFLLNIHYLIKIRKINKEIGQLWESVSGTPVKAPDMRNALEYSARSLSSAALSSYYHEFLHREHSLIDADASFYMERLFQLAVQGKNNLKPSSFMLESCRTAGGEDCSSELSSVTSKNSSPSHQTFKNICDINEWNFSQTKDLRPRKIKPVHLKETPKSILHCKCTRCSVFSLAPCGSSQEAAEISLDLQHGSGLALSHEQPAQLPPSESHHSRYFSSLAHSCFSWVPCKSYDVFKENMKVLYFQQRVLSVVGSQLLKTEKSGIEEEMVASFGNLADVNTGLNGAAGPCGKVDCSRMPQPLEIHLRCLRGVKDKVPKGLYTLKVSVLSRLGGALVELEEQPQARTTRAASHGGNFYNTEIYFGQSIQTDQNILLKIANFAYRVGTFKEHVPISITWEVSPALLNRNRDNCIRAELPKLVFNPSLAASICHQCLFCESLSQLALQQKSVPGTWDSTETLHMHEKMPLLTEQCTELRIFKEYINWLIFMYQRGERLVFLSSCGKRAEPNQVWTLQEMLKEHELWIVTASLVKKRHEMEQLLDQGREEISLLLLWSPGQAERHCCVTQPCMPNQPRLHETPWLHVVSGQSTCPLDTEEINSAVSQFLPHKMRSESPRPVYHQKRSGRQELDVPYITTPCWSKSRKELAADVPGQLATDAEAKAHRMQTFLYIKEDKRPDSGPLIPVRRQTVMESWANKFSAIPKHSGTHKHYLFSAASLFAEEITPKQNNPSEQTAQFELPGRAGPAPNPNSGSQPGRRLMKGRCQRTELSPLSQGFCGTVSCDRECVCCGNGKGLDIQSERILLSTVAFCKYVSVHSEEKRLLFLCLGWKARKGGKKNHKITTQEKAQVFLLEWKIFQIYDFCEELVIVLACKIGPKVLPHKSAVKPGMVLLFELFLLRGTYTWIDREVGWGAFPLCDNNFNALEGKFKCPFLRGHYDSKIDRFKKIENFISQDLDHWLCNLYFQVIKLPQDSDKQNRCGVPVHLPPELLMYSSTAEKNGVSEKIVQSGPQDMGPTFHSRNTVTLFIKKFKQNLHIISINSRLHYSFKPQLHIGRGDSHVQNVSIAVFFGIGSPFNLRKVDGQHSYISSTAQTVLGQTQAHLESVASHLLGTFIQMLAFAAVLMI</sequence>
<feature type="region of interest" description="Disordered" evidence="1">
    <location>
        <begin position="2170"/>
        <end position="2204"/>
    </location>
</feature>
<evidence type="ECO:0000313" key="3">
    <source>
        <dbReference type="EMBL" id="KAI1243081.1"/>
    </source>
</evidence>
<feature type="compositionally biased region" description="Basic and acidic residues" evidence="1">
    <location>
        <begin position="609"/>
        <end position="623"/>
    </location>
</feature>
<evidence type="ECO:0000313" key="2">
    <source>
        <dbReference type="EMBL" id="KAG0133361.1"/>
    </source>
</evidence>
<dbReference type="EMBL" id="JADDUC010000006">
    <property type="protein sequence ID" value="KAG0133361.1"/>
    <property type="molecule type" value="Genomic_DNA"/>
</dbReference>
<reference evidence="3 4" key="2">
    <citation type="journal article" date="2021" name="J. Hered.">
        <title>Feather Gene Expression Elucidates the Developmental Basis of Plumage Iridescence in African Starlings.</title>
        <authorList>
            <person name="Rubenstein D.R."/>
            <person name="Corvelo A."/>
            <person name="MacManes M.D."/>
            <person name="Maia R."/>
            <person name="Narzisi G."/>
            <person name="Rousaki A."/>
            <person name="Vandenabeele P."/>
            <person name="Shawkey M.D."/>
            <person name="Solomon J."/>
        </authorList>
    </citation>
    <scope>NUCLEOTIDE SEQUENCE [LARGE SCALE GENOMIC DNA]</scope>
    <source>
        <strain evidence="3">SS15</strain>
    </source>
</reference>
<comment type="caution">
    <text evidence="2">The sequence shown here is derived from an EMBL/GenBank/DDBJ whole genome shotgun (WGS) entry which is preliminary data.</text>
</comment>
<dbReference type="PANTHER" id="PTHR33862">
    <property type="entry name" value="OROFACIAL CLEFT 1 CANDIDATE GENE 1 PROTEIN"/>
    <property type="match status" value="1"/>
</dbReference>
<reference evidence="3" key="3">
    <citation type="submission" date="2022-01" db="EMBL/GenBank/DDBJ databases">
        <authorList>
            <person name="Rubenstein D.R."/>
        </authorList>
    </citation>
    <scope>NUCLEOTIDE SEQUENCE</scope>
    <source>
        <strain evidence="3">SS15</strain>
        <tissue evidence="3">Liver</tissue>
    </source>
</reference>
<dbReference type="InterPro" id="IPR031390">
    <property type="entry name" value="OFCC1"/>
</dbReference>
<keyword evidence="4" id="KW-1185">Reference proteome</keyword>
<dbReference type="EMBL" id="JADDUC020000001">
    <property type="protein sequence ID" value="KAI1243081.1"/>
    <property type="molecule type" value="Genomic_DNA"/>
</dbReference>
<feature type="region of interest" description="Disordered" evidence="1">
    <location>
        <begin position="598"/>
        <end position="635"/>
    </location>
</feature>
<name>A0A835U0F9_9PASS</name>
<evidence type="ECO:0000313" key="4">
    <source>
        <dbReference type="Proteomes" id="UP000618051"/>
    </source>
</evidence>
<feature type="compositionally biased region" description="Polar residues" evidence="1">
    <location>
        <begin position="2170"/>
        <end position="2179"/>
    </location>
</feature>
<reference evidence="2" key="1">
    <citation type="submission" date="2020-10" db="EMBL/GenBank/DDBJ databases">
        <title>Feather gene expression reveals the developmental basis of iridescence in African starlings.</title>
        <authorList>
            <person name="Rubenstein D.R."/>
        </authorList>
    </citation>
    <scope>NUCLEOTIDE SEQUENCE</scope>
    <source>
        <strain evidence="2">SS15</strain>
        <tissue evidence="2">Liver</tissue>
    </source>
</reference>
<dbReference type="Proteomes" id="UP000618051">
    <property type="component" value="Unassembled WGS sequence"/>
</dbReference>
<dbReference type="Pfam" id="PF15680">
    <property type="entry name" value="OFCC1"/>
    <property type="match status" value="1"/>
</dbReference>
<dbReference type="PANTHER" id="PTHR33862:SF3">
    <property type="entry name" value="OROFACIAL CLEFT 1 CANDIDATE GENE 1 PROTEIN"/>
    <property type="match status" value="1"/>
</dbReference>
<dbReference type="OrthoDB" id="347244at2759"/>